<accession>A0AAD4C357</accession>
<name>A0AAD4C357_BOLED</name>
<comment type="caution">
    <text evidence="1">The sequence shown here is derived from an EMBL/GenBank/DDBJ whole genome shotgun (WGS) entry which is preliminary data.</text>
</comment>
<evidence type="ECO:0000313" key="1">
    <source>
        <dbReference type="EMBL" id="KAF8447351.1"/>
    </source>
</evidence>
<keyword evidence="2" id="KW-1185">Reference proteome</keyword>
<organism evidence="1 2">
    <name type="scientific">Boletus edulis BED1</name>
    <dbReference type="NCBI Taxonomy" id="1328754"/>
    <lineage>
        <taxon>Eukaryota</taxon>
        <taxon>Fungi</taxon>
        <taxon>Dikarya</taxon>
        <taxon>Basidiomycota</taxon>
        <taxon>Agaricomycotina</taxon>
        <taxon>Agaricomycetes</taxon>
        <taxon>Agaricomycetidae</taxon>
        <taxon>Boletales</taxon>
        <taxon>Boletineae</taxon>
        <taxon>Boletaceae</taxon>
        <taxon>Boletoideae</taxon>
        <taxon>Boletus</taxon>
    </lineage>
</organism>
<evidence type="ECO:0000313" key="2">
    <source>
        <dbReference type="Proteomes" id="UP001194468"/>
    </source>
</evidence>
<dbReference type="EMBL" id="WHUW01000004">
    <property type="protein sequence ID" value="KAF8447351.1"/>
    <property type="molecule type" value="Genomic_DNA"/>
</dbReference>
<gene>
    <name evidence="1" type="ORF">L210DRAFT_344616</name>
</gene>
<dbReference type="AlphaFoldDB" id="A0AAD4C357"/>
<proteinExistence type="predicted"/>
<sequence>MRTSTAAAYLLSGQNRLLEWCVVAHRKGPGGTATMNLTLFTDIVLEYFSIHYQSRQGFNAAHRFVPFGFFQVRSWCPGLFRCSFLDHLEGANRNFRGQVTLANARQQSTEACTSFSPLDTVCRCLALLIRSRCATSSLARCRRSSSRSDQQLPTIDMRYPLGSRCFGR</sequence>
<dbReference type="Proteomes" id="UP001194468">
    <property type="component" value="Unassembled WGS sequence"/>
</dbReference>
<reference evidence="1" key="2">
    <citation type="journal article" date="2020" name="Nat. Commun.">
        <title>Large-scale genome sequencing of mycorrhizal fungi provides insights into the early evolution of symbiotic traits.</title>
        <authorList>
            <person name="Miyauchi S."/>
            <person name="Kiss E."/>
            <person name="Kuo A."/>
            <person name="Drula E."/>
            <person name="Kohler A."/>
            <person name="Sanchez-Garcia M."/>
            <person name="Morin E."/>
            <person name="Andreopoulos B."/>
            <person name="Barry K.W."/>
            <person name="Bonito G."/>
            <person name="Buee M."/>
            <person name="Carver A."/>
            <person name="Chen C."/>
            <person name="Cichocki N."/>
            <person name="Clum A."/>
            <person name="Culley D."/>
            <person name="Crous P.W."/>
            <person name="Fauchery L."/>
            <person name="Girlanda M."/>
            <person name="Hayes R.D."/>
            <person name="Keri Z."/>
            <person name="LaButti K."/>
            <person name="Lipzen A."/>
            <person name="Lombard V."/>
            <person name="Magnuson J."/>
            <person name="Maillard F."/>
            <person name="Murat C."/>
            <person name="Nolan M."/>
            <person name="Ohm R.A."/>
            <person name="Pangilinan J."/>
            <person name="Pereira M.F."/>
            <person name="Perotto S."/>
            <person name="Peter M."/>
            <person name="Pfister S."/>
            <person name="Riley R."/>
            <person name="Sitrit Y."/>
            <person name="Stielow J.B."/>
            <person name="Szollosi G."/>
            <person name="Zifcakova L."/>
            <person name="Stursova M."/>
            <person name="Spatafora J.W."/>
            <person name="Tedersoo L."/>
            <person name="Vaario L.M."/>
            <person name="Yamada A."/>
            <person name="Yan M."/>
            <person name="Wang P."/>
            <person name="Xu J."/>
            <person name="Bruns T."/>
            <person name="Baldrian P."/>
            <person name="Vilgalys R."/>
            <person name="Dunand C."/>
            <person name="Henrissat B."/>
            <person name="Grigoriev I.V."/>
            <person name="Hibbett D."/>
            <person name="Nagy L.G."/>
            <person name="Martin F.M."/>
        </authorList>
    </citation>
    <scope>NUCLEOTIDE SEQUENCE</scope>
    <source>
        <strain evidence="1">BED1</strain>
    </source>
</reference>
<protein>
    <submittedName>
        <fullName evidence="1">Uncharacterized protein</fullName>
    </submittedName>
</protein>
<reference evidence="1" key="1">
    <citation type="submission" date="2019-10" db="EMBL/GenBank/DDBJ databases">
        <authorList>
            <consortium name="DOE Joint Genome Institute"/>
            <person name="Kuo A."/>
            <person name="Miyauchi S."/>
            <person name="Kiss E."/>
            <person name="Drula E."/>
            <person name="Kohler A."/>
            <person name="Sanchez-Garcia M."/>
            <person name="Andreopoulos B."/>
            <person name="Barry K.W."/>
            <person name="Bonito G."/>
            <person name="Buee M."/>
            <person name="Carver A."/>
            <person name="Chen C."/>
            <person name="Cichocki N."/>
            <person name="Clum A."/>
            <person name="Culley D."/>
            <person name="Crous P.W."/>
            <person name="Fauchery L."/>
            <person name="Girlanda M."/>
            <person name="Hayes R."/>
            <person name="Keri Z."/>
            <person name="LaButti K."/>
            <person name="Lipzen A."/>
            <person name="Lombard V."/>
            <person name="Magnuson J."/>
            <person name="Maillard F."/>
            <person name="Morin E."/>
            <person name="Murat C."/>
            <person name="Nolan M."/>
            <person name="Ohm R."/>
            <person name="Pangilinan J."/>
            <person name="Pereira M."/>
            <person name="Perotto S."/>
            <person name="Peter M."/>
            <person name="Riley R."/>
            <person name="Sitrit Y."/>
            <person name="Stielow B."/>
            <person name="Szollosi G."/>
            <person name="Zifcakova L."/>
            <person name="Stursova M."/>
            <person name="Spatafora J.W."/>
            <person name="Tedersoo L."/>
            <person name="Vaario L.-M."/>
            <person name="Yamada A."/>
            <person name="Yan M."/>
            <person name="Wang P."/>
            <person name="Xu J."/>
            <person name="Bruns T."/>
            <person name="Baldrian P."/>
            <person name="Vilgalys R."/>
            <person name="Henrissat B."/>
            <person name="Grigoriev I.V."/>
            <person name="Hibbett D."/>
            <person name="Nagy L.G."/>
            <person name="Martin F.M."/>
        </authorList>
    </citation>
    <scope>NUCLEOTIDE SEQUENCE</scope>
    <source>
        <strain evidence="1">BED1</strain>
    </source>
</reference>